<feature type="coiled-coil region" evidence="1">
    <location>
        <begin position="4"/>
        <end position="45"/>
    </location>
</feature>
<evidence type="ECO:0000256" key="1">
    <source>
        <dbReference type="SAM" id="Coils"/>
    </source>
</evidence>
<proteinExistence type="predicted"/>
<sequence>MAKLEILEKRKQRLEGEIKKAEKYIQKYQASIKDKQEKIKMVEGEILAETLVQSGMTTSELQELIGLKKSPSDHEEKTGDF</sequence>
<dbReference type="EMBL" id="JAOQNN010000001">
    <property type="protein sequence ID" value="MCW2281208.1"/>
    <property type="molecule type" value="Genomic_DNA"/>
</dbReference>
<keyword evidence="1" id="KW-0175">Coiled coil</keyword>
<dbReference type="RefSeq" id="WP_264653906.1">
    <property type="nucleotide sequence ID" value="NZ_JAOQNN010000001.1"/>
</dbReference>
<name>A0AAW5TUL6_9LACT</name>
<gene>
    <name evidence="2" type="ORF">M2256_001666</name>
</gene>
<accession>A0AAW5TUL6</accession>
<dbReference type="Proteomes" id="UP001207687">
    <property type="component" value="Unassembled WGS sequence"/>
</dbReference>
<protein>
    <submittedName>
        <fullName evidence="2">Uncharacterized protein (DUF3084 family)</fullName>
    </submittedName>
</protein>
<organism evidence="2 3">
    <name type="scientific">Lactococcus lactis</name>
    <dbReference type="NCBI Taxonomy" id="1358"/>
    <lineage>
        <taxon>Bacteria</taxon>
        <taxon>Bacillati</taxon>
        <taxon>Bacillota</taxon>
        <taxon>Bacilli</taxon>
        <taxon>Lactobacillales</taxon>
        <taxon>Streptococcaceae</taxon>
        <taxon>Lactococcus</taxon>
    </lineage>
</organism>
<reference evidence="2" key="1">
    <citation type="submission" date="2023-08" db="EMBL/GenBank/DDBJ databases">
        <title>Genomic analyses of the natural microbiome of Caenorhabditis elegans.</title>
        <authorList>
            <person name="Samuel B."/>
        </authorList>
    </citation>
    <scope>NUCLEOTIDE SEQUENCE</scope>
    <source>
        <strain evidence="2">BIGb0220</strain>
    </source>
</reference>
<evidence type="ECO:0000313" key="3">
    <source>
        <dbReference type="Proteomes" id="UP001207687"/>
    </source>
</evidence>
<comment type="caution">
    <text evidence="2">The sequence shown here is derived from an EMBL/GenBank/DDBJ whole genome shotgun (WGS) entry which is preliminary data.</text>
</comment>
<evidence type="ECO:0000313" key="2">
    <source>
        <dbReference type="EMBL" id="MCW2281208.1"/>
    </source>
</evidence>
<dbReference type="AlphaFoldDB" id="A0AAW5TUL6"/>